<evidence type="ECO:0000313" key="2">
    <source>
        <dbReference type="EMBL" id="CAD7089314.1"/>
    </source>
</evidence>
<dbReference type="PANTHER" id="PTHR23167:SF46">
    <property type="entry name" value="EPS15 HOMOLOGY DOMAIN CONTAINING PROTEIN-BINDING PROTEIN 1, ISOFORM F"/>
    <property type="match status" value="1"/>
</dbReference>
<reference evidence="2 3" key="1">
    <citation type="submission" date="2020-11" db="EMBL/GenBank/DDBJ databases">
        <authorList>
            <person name="Wallbank WR R."/>
            <person name="Pardo Diaz C."/>
            <person name="Kozak K."/>
            <person name="Martin S."/>
            <person name="Jiggins C."/>
            <person name="Moest M."/>
            <person name="Warren A I."/>
            <person name="Generalovic N T."/>
            <person name="Byers J.R.P. K."/>
            <person name="Montejo-Kovacevich G."/>
            <person name="Yen C E."/>
        </authorList>
    </citation>
    <scope>NUCLEOTIDE SEQUENCE [LARGE SCALE GENOMIC DNA]</scope>
</reference>
<feature type="domain" description="C2 NT-type" evidence="1">
    <location>
        <begin position="8"/>
        <end position="167"/>
    </location>
</feature>
<dbReference type="InterPro" id="IPR050540">
    <property type="entry name" value="F-actin_Monoox_Mical"/>
</dbReference>
<organism evidence="2 3">
    <name type="scientific">Hermetia illucens</name>
    <name type="common">Black soldier fly</name>
    <dbReference type="NCBI Taxonomy" id="343691"/>
    <lineage>
        <taxon>Eukaryota</taxon>
        <taxon>Metazoa</taxon>
        <taxon>Ecdysozoa</taxon>
        <taxon>Arthropoda</taxon>
        <taxon>Hexapoda</taxon>
        <taxon>Insecta</taxon>
        <taxon>Pterygota</taxon>
        <taxon>Neoptera</taxon>
        <taxon>Endopterygota</taxon>
        <taxon>Diptera</taxon>
        <taxon>Brachycera</taxon>
        <taxon>Stratiomyomorpha</taxon>
        <taxon>Stratiomyidae</taxon>
        <taxon>Hermetiinae</taxon>
        <taxon>Hermetia</taxon>
    </lineage>
</organism>
<accession>A0A7R8UY78</accession>
<sequence length="167" mass="19508">MGSVWKRLQRVNKRAAKFQFTASYHELRVETTTKWRPTSLSVVWTRRSRRVASIPLAWEPDMMNPLVGHIAWPVPDNHTISVTLFKDPRTHELEDKDWTFVIEDEKGVNTKHSTRWAFTQYPTNKKLLESLSCFIQGSIDSANKALKCIERATLRTMDDYVDTTRNK</sequence>
<dbReference type="PANTHER" id="PTHR23167">
    <property type="entry name" value="CALPONIN HOMOLOGY DOMAIN-CONTAINING PROTEIN DDB_G0272472-RELATED"/>
    <property type="match status" value="1"/>
</dbReference>
<dbReference type="EMBL" id="LR899012">
    <property type="protein sequence ID" value="CAD7089314.1"/>
    <property type="molecule type" value="Genomic_DNA"/>
</dbReference>
<name>A0A7R8UY78_HERIL</name>
<dbReference type="OrthoDB" id="5972258at2759"/>
<dbReference type="Pfam" id="PF10358">
    <property type="entry name" value="NT-C2"/>
    <property type="match status" value="1"/>
</dbReference>
<gene>
    <name evidence="2" type="ORF">HERILL_LOCUS11870</name>
</gene>
<dbReference type="PROSITE" id="PS51840">
    <property type="entry name" value="C2_NT"/>
    <property type="match status" value="1"/>
</dbReference>
<dbReference type="InParanoid" id="A0A7R8UY78"/>
<evidence type="ECO:0000313" key="3">
    <source>
        <dbReference type="Proteomes" id="UP000594454"/>
    </source>
</evidence>
<evidence type="ECO:0000259" key="1">
    <source>
        <dbReference type="PROSITE" id="PS51840"/>
    </source>
</evidence>
<dbReference type="InterPro" id="IPR019448">
    <property type="entry name" value="NT-C2"/>
</dbReference>
<protein>
    <recommendedName>
        <fullName evidence="1">C2 NT-type domain-containing protein</fullName>
    </recommendedName>
</protein>
<proteinExistence type="predicted"/>
<dbReference type="Proteomes" id="UP000594454">
    <property type="component" value="Chromosome 4"/>
</dbReference>
<keyword evidence="3" id="KW-1185">Reference proteome</keyword>
<dbReference type="AlphaFoldDB" id="A0A7R8UY78"/>